<dbReference type="GO" id="GO:0004252">
    <property type="term" value="F:serine-type endopeptidase activity"/>
    <property type="evidence" value="ECO:0007669"/>
    <property type="project" value="InterPro"/>
</dbReference>
<sequence length="381" mass="42251">MLQNKRKFPIIITTIIIVIGIATSIYLYISWQSEPLVINNPAISKVQTDNETVDLKTIIHEAEKNVVQIEAKNDSQTLTGSGFLYNEKGDIITNAHVIKQADTIYVRTANARVYPAAVIGIGEETDIAVIRVPQLAGEKGLSIEKDQLAELGDEVIALGSPHGFQNTVTLGIISGSERNFYVEGYDYKNAYQISAPITHGNSGGPLINRNSGKVIGINSVGTEDGTIGFSIPIVDVIQEIEGWSKEAQNSELTYTSTEDLLNSIDPEQMKQDAEYVMEYFIDSITIRDYVAAYSLLGDSIQSTTSYASFREDYIQIVDVNYTHQSTSILDSNHASVLVDVTLTQNKPNEEEQLEEQIQYEFTIGYENDQLKIIGIDYQEQD</sequence>
<dbReference type="InterPro" id="IPR009003">
    <property type="entry name" value="Peptidase_S1_PA"/>
</dbReference>
<keyword evidence="3" id="KW-0645">Protease</keyword>
<dbReference type="InterPro" id="IPR001940">
    <property type="entry name" value="Peptidase_S1C"/>
</dbReference>
<dbReference type="GO" id="GO:0006508">
    <property type="term" value="P:proteolysis"/>
    <property type="evidence" value="ECO:0007669"/>
    <property type="project" value="UniProtKB-KW"/>
</dbReference>
<keyword evidence="2" id="KW-0472">Membrane</keyword>
<reference evidence="3" key="1">
    <citation type="submission" date="2020-08" db="EMBL/GenBank/DDBJ databases">
        <title>Genome public.</title>
        <authorList>
            <person name="Liu C."/>
            <person name="Sun Q."/>
        </authorList>
    </citation>
    <scope>NUCLEOTIDE SEQUENCE</scope>
    <source>
        <strain evidence="3">BX22</strain>
    </source>
</reference>
<evidence type="ECO:0000256" key="1">
    <source>
        <dbReference type="ARBA" id="ARBA00022825"/>
    </source>
</evidence>
<dbReference type="SUPFAM" id="SSF50494">
    <property type="entry name" value="Trypsin-like serine proteases"/>
    <property type="match status" value="1"/>
</dbReference>
<organism evidence="3 4">
    <name type="scientific">Ornithinibacillus hominis</name>
    <dbReference type="NCBI Taxonomy" id="2763055"/>
    <lineage>
        <taxon>Bacteria</taxon>
        <taxon>Bacillati</taxon>
        <taxon>Bacillota</taxon>
        <taxon>Bacilli</taxon>
        <taxon>Bacillales</taxon>
        <taxon>Bacillaceae</taxon>
        <taxon>Ornithinibacillus</taxon>
    </lineage>
</organism>
<dbReference type="PANTHER" id="PTHR22939:SF129">
    <property type="entry name" value="SERINE PROTEASE HTRA2, MITOCHONDRIAL"/>
    <property type="match status" value="1"/>
</dbReference>
<evidence type="ECO:0000256" key="2">
    <source>
        <dbReference type="SAM" id="Phobius"/>
    </source>
</evidence>
<dbReference type="Proteomes" id="UP000637359">
    <property type="component" value="Unassembled WGS sequence"/>
</dbReference>
<feature type="transmembrane region" description="Helical" evidence="2">
    <location>
        <begin position="12"/>
        <end position="31"/>
    </location>
</feature>
<proteinExistence type="predicted"/>
<dbReference type="PRINTS" id="PR00834">
    <property type="entry name" value="PROTEASES2C"/>
</dbReference>
<keyword evidence="2" id="KW-0812">Transmembrane</keyword>
<keyword evidence="1" id="KW-0378">Hydrolase</keyword>
<evidence type="ECO:0000313" key="4">
    <source>
        <dbReference type="Proteomes" id="UP000637359"/>
    </source>
</evidence>
<dbReference type="InterPro" id="IPR043504">
    <property type="entry name" value="Peptidase_S1_PA_chymotrypsin"/>
</dbReference>
<keyword evidence="1" id="KW-0720">Serine protease</keyword>
<dbReference type="AlphaFoldDB" id="A0A923RG42"/>
<dbReference type="Pfam" id="PF13365">
    <property type="entry name" value="Trypsin_2"/>
    <property type="match status" value="1"/>
</dbReference>
<accession>A0A923RG42</accession>
<dbReference type="RefSeq" id="WP_186868517.1">
    <property type="nucleotide sequence ID" value="NZ_JACOOL010000002.1"/>
</dbReference>
<comment type="caution">
    <text evidence="3">The sequence shown here is derived from an EMBL/GenBank/DDBJ whole genome shotgun (WGS) entry which is preliminary data.</text>
</comment>
<gene>
    <name evidence="3" type="ORF">H8S33_03050</name>
</gene>
<dbReference type="Gene3D" id="2.40.10.10">
    <property type="entry name" value="Trypsin-like serine proteases"/>
    <property type="match status" value="2"/>
</dbReference>
<dbReference type="EMBL" id="JACOOL010000002">
    <property type="protein sequence ID" value="MBC5635796.1"/>
    <property type="molecule type" value="Genomic_DNA"/>
</dbReference>
<keyword evidence="2" id="KW-1133">Transmembrane helix</keyword>
<keyword evidence="4" id="KW-1185">Reference proteome</keyword>
<dbReference type="PANTHER" id="PTHR22939">
    <property type="entry name" value="SERINE PROTEASE FAMILY S1C HTRA-RELATED"/>
    <property type="match status" value="1"/>
</dbReference>
<protein>
    <submittedName>
        <fullName evidence="3">Serine protease</fullName>
    </submittedName>
</protein>
<name>A0A923RG42_9BACI</name>
<evidence type="ECO:0000313" key="3">
    <source>
        <dbReference type="EMBL" id="MBC5635796.1"/>
    </source>
</evidence>